<sequence length="102" mass="10545">MATTFRPQNVIAILNSDGKSHPKENSLIAVSAVLGAVAIISSIFNNLHLLSSWTGLFGIITAGYGQFISATTSERFVLVLALGASAIGFFIGVAHGGLWGGL</sequence>
<dbReference type="EMBL" id="JAINVZ010000011">
    <property type="protein sequence ID" value="MBY8886775.1"/>
    <property type="molecule type" value="Genomic_DNA"/>
</dbReference>
<keyword evidence="1" id="KW-0472">Membrane</keyword>
<dbReference type="RefSeq" id="WP_222979259.1">
    <property type="nucleotide sequence ID" value="NZ_JAINVZ010000011.1"/>
</dbReference>
<feature type="transmembrane region" description="Helical" evidence="1">
    <location>
        <begin position="76"/>
        <end position="99"/>
    </location>
</feature>
<evidence type="ECO:0000313" key="2">
    <source>
        <dbReference type="EMBL" id="MBY8886775.1"/>
    </source>
</evidence>
<gene>
    <name evidence="2" type="ORF">K7472_18145</name>
</gene>
<evidence type="ECO:0000256" key="1">
    <source>
        <dbReference type="SAM" id="Phobius"/>
    </source>
</evidence>
<reference evidence="2 3" key="1">
    <citation type="submission" date="2021-08" db="EMBL/GenBank/DDBJ databases">
        <title>Streptomyces sp. PTM05 isolated from lichen.</title>
        <authorList>
            <person name="Somphong A."/>
            <person name="Phongsopitanun W."/>
            <person name="Tanasupawat S."/>
        </authorList>
    </citation>
    <scope>NUCLEOTIDE SEQUENCE [LARGE SCALE GENOMIC DNA]</scope>
    <source>
        <strain evidence="2 3">Ptm05</strain>
    </source>
</reference>
<accession>A0ABS7QUA5</accession>
<comment type="caution">
    <text evidence="2">The sequence shown here is derived from an EMBL/GenBank/DDBJ whole genome shotgun (WGS) entry which is preliminary data.</text>
</comment>
<keyword evidence="1" id="KW-0812">Transmembrane</keyword>
<dbReference type="Proteomes" id="UP001198565">
    <property type="component" value="Unassembled WGS sequence"/>
</dbReference>
<evidence type="ECO:0008006" key="4">
    <source>
        <dbReference type="Google" id="ProtNLM"/>
    </source>
</evidence>
<keyword evidence="3" id="KW-1185">Reference proteome</keyword>
<organism evidence="2 3">
    <name type="scientific">Streptantibioticus parmotrematis</name>
    <dbReference type="NCBI Taxonomy" id="2873249"/>
    <lineage>
        <taxon>Bacteria</taxon>
        <taxon>Bacillati</taxon>
        <taxon>Actinomycetota</taxon>
        <taxon>Actinomycetes</taxon>
        <taxon>Kitasatosporales</taxon>
        <taxon>Streptomycetaceae</taxon>
        <taxon>Streptantibioticus</taxon>
    </lineage>
</organism>
<evidence type="ECO:0000313" key="3">
    <source>
        <dbReference type="Proteomes" id="UP001198565"/>
    </source>
</evidence>
<name>A0ABS7QUA5_9ACTN</name>
<proteinExistence type="predicted"/>
<feature type="transmembrane region" description="Helical" evidence="1">
    <location>
        <begin position="26"/>
        <end position="44"/>
    </location>
</feature>
<feature type="transmembrane region" description="Helical" evidence="1">
    <location>
        <begin position="50"/>
        <end position="69"/>
    </location>
</feature>
<protein>
    <recommendedName>
        <fullName evidence="4">Integral membrane protein</fullName>
    </recommendedName>
</protein>
<keyword evidence="1" id="KW-1133">Transmembrane helix</keyword>